<dbReference type="InterPro" id="IPR050952">
    <property type="entry name" value="TRIM-NHL_E3_ligases"/>
</dbReference>
<dbReference type="Gene3D" id="1.10.1330.10">
    <property type="entry name" value="Dockerin domain"/>
    <property type="match status" value="1"/>
</dbReference>
<dbReference type="SUPFAM" id="SSF63829">
    <property type="entry name" value="Calcium-dependent phosphotriesterase"/>
    <property type="match status" value="1"/>
</dbReference>
<dbReference type="Gene3D" id="2.60.40.10">
    <property type="entry name" value="Immunoglobulins"/>
    <property type="match status" value="2"/>
</dbReference>
<gene>
    <name evidence="3" type="ORF">JN12_00961</name>
</gene>
<evidence type="ECO:0000313" key="4">
    <source>
        <dbReference type="Proteomes" id="UP000319449"/>
    </source>
</evidence>
<dbReference type="CDD" id="cd14256">
    <property type="entry name" value="Dockerin_I"/>
    <property type="match status" value="1"/>
</dbReference>
<protein>
    <recommendedName>
        <fullName evidence="5">NHL repeat-containing protein</fullName>
    </recommendedName>
</protein>
<accession>A0A562WQA2</accession>
<name>A0A562WQA2_9BACT</name>
<keyword evidence="1" id="KW-0677">Repeat</keyword>
<dbReference type="GO" id="GO:0000272">
    <property type="term" value="P:polysaccharide catabolic process"/>
    <property type="evidence" value="ECO:0007669"/>
    <property type="project" value="InterPro"/>
</dbReference>
<evidence type="ECO:0000313" key="3">
    <source>
        <dbReference type="EMBL" id="TWJ32520.1"/>
    </source>
</evidence>
<sequence>MVSIMRRDVWTLAISLLLAVISLNGTAIGATAPVVKSLARVTPSVPFKGAPGKIAQDATGNMYVTDFWAKSIVKFDRAGNRLGSIQLAARPVGIAVQSNGNLIVSFQGPQYYVAIHSQAGSELTRLGAGIGEFYKPSGIVVDAQGYIYVVDTGNFYGVGNTCVKVYDTNGNPVTTGVNAAGYPANSFGSDAIIGVVSTATQFIDPVGIAYDKADNQVVVVDTINGRIKFFSAKSSVTPFAFVRSLGVLGADVTVMQFAAPQDVAFDYTLDVNGNPTALSRMFVLDKARQRVVVVDPTGTGTWLETIDATAVPGSGMRLPMGMYYDQTLKALWVSSASDKTNQAGLVAFGIDKPASDVWPPPALYISINEVGLPHNTTASPINIGGSVDLGATVSCTNTWSNAIQGTYTCSVTGNNWSCSIPLLDGSGGNYFVCTAAKSGFANTSVAPSHPVYKAVTLGTAVVATVTPFNPNIVNTKNVQVCGTAEAGATIELKNTTTGTGYTAPVVAGSWCVSNVLLAENDNTLQATAWIPFRTDTVVSTLIKADTTPPDLSQIAFVMNGGTAKEPTQNVTGIVVDQNPDKVFVSLNGSPVVQLQATATLDASHVIYSAPVSLAHGLNTLVVSSTDKAGNTGSVTRTITLDTDFPASAALTAPADNSYQTAAGTTVSGTVSSPSTAVKVFGTPATINPDNTWSVNLPTLQAGLHEYPVEIVSGTRTAVQKLAILQNSDTLSPYAVDLAINSPRADKAIKSPNTVPPYGVFSIPVSGTTSAGATKVEAGIDGVFTDITLTGYTTATGAFTFQVNVADADNSQVTHVVAVRVTTSTGKTATAFRNIIVDTKKPDFSIQAQADPAPLALMGNVDPSAIVTAQASNGTQPVNVTITYDNYNAANNGTVWHATLPSTYTSLTFTATDPAGNATTRSYVAGVPTGDVDGDGVVRLADAMLVLRFIAGTQQPTPSQFAQADVGPFLNGKPTPNGQIDISDALRILRKALALETW</sequence>
<dbReference type="InterPro" id="IPR013783">
    <property type="entry name" value="Ig-like_fold"/>
</dbReference>
<feature type="repeat" description="NHL" evidence="2">
    <location>
        <begin position="120"/>
        <end position="169"/>
    </location>
</feature>
<dbReference type="AlphaFoldDB" id="A0A562WQA2"/>
<dbReference type="PANTHER" id="PTHR24104">
    <property type="entry name" value="E3 UBIQUITIN-PROTEIN LIGASE NHLRC1-RELATED"/>
    <property type="match status" value="1"/>
</dbReference>
<feature type="repeat" description="NHL" evidence="2">
    <location>
        <begin position="197"/>
        <end position="233"/>
    </location>
</feature>
<evidence type="ECO:0000256" key="1">
    <source>
        <dbReference type="ARBA" id="ARBA00022737"/>
    </source>
</evidence>
<keyword evidence="4" id="KW-1185">Reference proteome</keyword>
<dbReference type="RefSeq" id="WP_145018996.1">
    <property type="nucleotide sequence ID" value="NZ_VLLN01000004.1"/>
</dbReference>
<dbReference type="SUPFAM" id="SSF63446">
    <property type="entry name" value="Type I dockerin domain"/>
    <property type="match status" value="1"/>
</dbReference>
<dbReference type="GO" id="GO:0008270">
    <property type="term" value="F:zinc ion binding"/>
    <property type="evidence" value="ECO:0007669"/>
    <property type="project" value="UniProtKB-KW"/>
</dbReference>
<dbReference type="OrthoDB" id="5504302at2"/>
<dbReference type="Proteomes" id="UP000319449">
    <property type="component" value="Unassembled WGS sequence"/>
</dbReference>
<dbReference type="PROSITE" id="PS51125">
    <property type="entry name" value="NHL"/>
    <property type="match status" value="2"/>
</dbReference>
<dbReference type="CDD" id="cd05819">
    <property type="entry name" value="NHL"/>
    <property type="match status" value="1"/>
</dbReference>
<comment type="caution">
    <text evidence="3">The sequence shown here is derived from an EMBL/GenBank/DDBJ whole genome shotgun (WGS) entry which is preliminary data.</text>
</comment>
<dbReference type="InterPro" id="IPR036439">
    <property type="entry name" value="Dockerin_dom_sf"/>
</dbReference>
<dbReference type="Gene3D" id="2.120.10.30">
    <property type="entry name" value="TolB, C-terminal domain"/>
    <property type="match status" value="2"/>
</dbReference>
<evidence type="ECO:0000256" key="2">
    <source>
        <dbReference type="PROSITE-ProRule" id="PRU00504"/>
    </source>
</evidence>
<proteinExistence type="predicted"/>
<reference evidence="3 4" key="1">
    <citation type="submission" date="2019-07" db="EMBL/GenBank/DDBJ databases">
        <title>Genomic Encyclopedia of Archaeal and Bacterial Type Strains, Phase II (KMG-II): from individual species to whole genera.</title>
        <authorList>
            <person name="Goeker M."/>
        </authorList>
    </citation>
    <scope>NUCLEOTIDE SEQUENCE [LARGE SCALE GENOMIC DNA]</scope>
    <source>
        <strain evidence="3 4">ATCC BAA-1139</strain>
    </source>
</reference>
<dbReference type="EMBL" id="VLLN01000004">
    <property type="protein sequence ID" value="TWJ32520.1"/>
    <property type="molecule type" value="Genomic_DNA"/>
</dbReference>
<dbReference type="InterPro" id="IPR011042">
    <property type="entry name" value="6-blade_b-propeller_TolB-like"/>
</dbReference>
<dbReference type="Pfam" id="PF09136">
    <property type="entry name" value="Glucodextran_B"/>
    <property type="match status" value="1"/>
</dbReference>
<dbReference type="PANTHER" id="PTHR24104:SF25">
    <property type="entry name" value="PROTEIN LIN-41"/>
    <property type="match status" value="1"/>
</dbReference>
<evidence type="ECO:0008006" key="5">
    <source>
        <dbReference type="Google" id="ProtNLM"/>
    </source>
</evidence>
<dbReference type="InterPro" id="IPR001258">
    <property type="entry name" value="NHL_repeat"/>
</dbReference>
<organism evidence="3 4">
    <name type="scientific">Geobacter argillaceus</name>
    <dbReference type="NCBI Taxonomy" id="345631"/>
    <lineage>
        <taxon>Bacteria</taxon>
        <taxon>Pseudomonadati</taxon>
        <taxon>Thermodesulfobacteriota</taxon>
        <taxon>Desulfuromonadia</taxon>
        <taxon>Geobacterales</taxon>
        <taxon>Geobacteraceae</taxon>
        <taxon>Geobacter</taxon>
    </lineage>
</organism>